<keyword evidence="3 7" id="KW-1003">Cell membrane</keyword>
<evidence type="ECO:0000256" key="5">
    <source>
        <dbReference type="ARBA" id="ARBA00022989"/>
    </source>
</evidence>
<dbReference type="Pfam" id="PF00771">
    <property type="entry name" value="FHIPEP"/>
    <property type="match status" value="1"/>
</dbReference>
<dbReference type="InterPro" id="IPR042193">
    <property type="entry name" value="FHIPEP_3"/>
</dbReference>
<keyword evidence="5 7" id="KW-1133">Transmembrane helix</keyword>
<dbReference type="AlphaFoldDB" id="A0A2P6MG25"/>
<dbReference type="PROSITE" id="PS00994">
    <property type="entry name" value="FHIPEP"/>
    <property type="match status" value="1"/>
</dbReference>
<keyword evidence="7" id="KW-0653">Protein transport</keyword>
<dbReference type="PANTHER" id="PTHR30161:SF1">
    <property type="entry name" value="FLAGELLAR BIOSYNTHESIS PROTEIN FLHA-RELATED"/>
    <property type="match status" value="1"/>
</dbReference>
<evidence type="ECO:0000256" key="3">
    <source>
        <dbReference type="ARBA" id="ARBA00022475"/>
    </source>
</evidence>
<dbReference type="PRINTS" id="PR00949">
    <property type="entry name" value="TYPE3IMAPROT"/>
</dbReference>
<evidence type="ECO:0000256" key="4">
    <source>
        <dbReference type="ARBA" id="ARBA00022692"/>
    </source>
</evidence>
<feature type="transmembrane region" description="Helical" evidence="7">
    <location>
        <begin position="272"/>
        <end position="300"/>
    </location>
</feature>
<keyword evidence="9" id="KW-1185">Reference proteome</keyword>
<comment type="subcellular location">
    <subcellularLocation>
        <location evidence="1 7">Cell membrane</location>
        <topology evidence="1 7">Multi-pass membrane protein</topology>
    </subcellularLocation>
</comment>
<dbReference type="InterPro" id="IPR001712">
    <property type="entry name" value="T3SS_FHIPEP"/>
</dbReference>
<organism evidence="8 9">
    <name type="scientific">Alkalicoccus urumqiensis</name>
    <name type="common">Bacillus urumqiensis</name>
    <dbReference type="NCBI Taxonomy" id="1548213"/>
    <lineage>
        <taxon>Bacteria</taxon>
        <taxon>Bacillati</taxon>
        <taxon>Bacillota</taxon>
        <taxon>Bacilli</taxon>
        <taxon>Bacillales</taxon>
        <taxon>Bacillaceae</taxon>
        <taxon>Alkalicoccus</taxon>
    </lineage>
</organism>
<dbReference type="Gene3D" id="1.10.8.540">
    <property type="entry name" value="FHIPEP family, domain 3"/>
    <property type="match status" value="1"/>
</dbReference>
<dbReference type="Proteomes" id="UP000243650">
    <property type="component" value="Unassembled WGS sequence"/>
</dbReference>
<feature type="transmembrane region" description="Helical" evidence="7">
    <location>
        <begin position="93"/>
        <end position="120"/>
    </location>
</feature>
<keyword evidence="6 7" id="KW-0472">Membrane</keyword>
<dbReference type="PIRSF" id="PIRSF005419">
    <property type="entry name" value="FlhA"/>
    <property type="match status" value="1"/>
</dbReference>
<dbReference type="InterPro" id="IPR025505">
    <property type="entry name" value="FHIPEP_CS"/>
</dbReference>
<keyword evidence="8" id="KW-0282">Flagellum</keyword>
<dbReference type="RefSeq" id="WP_105959413.1">
    <property type="nucleotide sequence ID" value="NZ_PVNS01000009.1"/>
</dbReference>
<dbReference type="InterPro" id="IPR042194">
    <property type="entry name" value="FHIPEP_1"/>
</dbReference>
<name>A0A2P6MG25_ALKUR</name>
<proteinExistence type="inferred from homology"/>
<evidence type="ECO:0000313" key="9">
    <source>
        <dbReference type="Proteomes" id="UP000243650"/>
    </source>
</evidence>
<evidence type="ECO:0000256" key="2">
    <source>
        <dbReference type="ARBA" id="ARBA00008835"/>
    </source>
</evidence>
<sequence length="682" mass="73936">MPLKDFSILMAVIMIVIMLIIPLPTAIIDFLIIINISAALLIILVSMNTQEPLQFSIFPTLLLLVTLFRLGLNVSTTRAILGNQGDAGNVIETFGQFVVGGNALVGFVVFVILVVIQFIVITKGAERVSEVGARFTLDAMPGKQMSIDADLNAGMISDIEAKERRQKIEQEADFYGSMDGASKFVKGDAIAGIVIVIINIIFGLVIGMLQEGLGVAEAADKYTLLTVGDGLVSQIPALLISTATGIVVTRAASEGNLGHDITQQLFAYPKMLYVAGGTIAALGIFTPIDALVTTAVAAALGTGGFFLSRTQLQQAELDAVEETDSGQEDADDMKSPENVVSLLQVDPVEFEFGYGLIPLADANQGGDLLDRVVMIRRQLALEMGMIVPVIRIRDNIQLQPNEYTIKIKGSEVAKGEVLLDHYMAMSPGVEDEAVTGIDTVEPAFGLPAQWISEEMKEQAELSGYTVVDPPSVVSTHLTEIIKRHAHELLGRQETKQLIDHIAESYPTLVEDVTPTPLATGEIQKVLSRLLQEKVSIRNLPLIFETLADYGQLTKDTDLLTEYVRQGLSRQLTAQYVEEGQPLYVVTAGGEVEKAIADSVQHTEHGAMLNLDPSQAQAIVEACAQQVEKMQEGGHMPILLCSPAVRMYLRHLIERYMPQVPVLSYNELEPTVEVQSIGVVTMT</sequence>
<dbReference type="PANTHER" id="PTHR30161">
    <property type="entry name" value="FLAGELLAR EXPORT PROTEIN, MEMBRANE FLHA SUBUNIT-RELATED"/>
    <property type="match status" value="1"/>
</dbReference>
<feature type="transmembrane region" description="Helical" evidence="7">
    <location>
        <begin position="6"/>
        <end position="23"/>
    </location>
</feature>
<keyword evidence="7" id="KW-0813">Transport</keyword>
<dbReference type="Gene3D" id="3.40.30.60">
    <property type="entry name" value="FHIPEP family, domain 1"/>
    <property type="match status" value="1"/>
</dbReference>
<keyword evidence="7" id="KW-1006">Bacterial flagellum protein export</keyword>
<evidence type="ECO:0000256" key="1">
    <source>
        <dbReference type="ARBA" id="ARBA00004651"/>
    </source>
</evidence>
<keyword evidence="4 7" id="KW-0812">Transmembrane</keyword>
<evidence type="ECO:0000313" key="8">
    <source>
        <dbReference type="EMBL" id="PRO65213.1"/>
    </source>
</evidence>
<dbReference type="InterPro" id="IPR042196">
    <property type="entry name" value="FHIPEP_4"/>
</dbReference>
<dbReference type="InterPro" id="IPR006301">
    <property type="entry name" value="FlhA"/>
</dbReference>
<dbReference type="GO" id="GO:0005886">
    <property type="term" value="C:plasma membrane"/>
    <property type="evidence" value="ECO:0007669"/>
    <property type="project" value="UniProtKB-SubCell"/>
</dbReference>
<comment type="function">
    <text evidence="7">Required for formation of the rod structure of the flagellar apparatus. Together with FliI and FliH, may constitute the export apparatus of flagellin.</text>
</comment>
<accession>A0A2P6MG25</accession>
<gene>
    <name evidence="7 8" type="primary">flhA</name>
    <name evidence="8" type="ORF">C6I21_10435</name>
</gene>
<dbReference type="OrthoDB" id="9759185at2"/>
<feature type="transmembrane region" description="Helical" evidence="7">
    <location>
        <begin position="30"/>
        <end position="47"/>
    </location>
</feature>
<dbReference type="NCBIfam" id="TIGR01398">
    <property type="entry name" value="FlhA"/>
    <property type="match status" value="1"/>
</dbReference>
<evidence type="ECO:0000256" key="6">
    <source>
        <dbReference type="ARBA" id="ARBA00023136"/>
    </source>
</evidence>
<dbReference type="GO" id="GO:0009306">
    <property type="term" value="P:protein secretion"/>
    <property type="evidence" value="ECO:0007669"/>
    <property type="project" value="InterPro"/>
</dbReference>
<dbReference type="Gene3D" id="3.40.50.12790">
    <property type="entry name" value="FHIPEP family, domain 4"/>
    <property type="match status" value="1"/>
</dbReference>
<dbReference type="GO" id="GO:0044780">
    <property type="term" value="P:bacterial-type flagellum assembly"/>
    <property type="evidence" value="ECO:0007669"/>
    <property type="project" value="InterPro"/>
</dbReference>
<feature type="transmembrane region" description="Helical" evidence="7">
    <location>
        <begin position="189"/>
        <end position="209"/>
    </location>
</feature>
<keyword evidence="8" id="KW-0969">Cilium</keyword>
<reference evidence="8 9" key="1">
    <citation type="submission" date="2018-03" db="EMBL/GenBank/DDBJ databases">
        <title>Bacillus urumqiensis sp. nov., a moderately haloalkaliphilic bacterium isolated from a salt lake.</title>
        <authorList>
            <person name="Zhao B."/>
            <person name="Liao Z."/>
        </authorList>
    </citation>
    <scope>NUCLEOTIDE SEQUENCE [LARGE SCALE GENOMIC DNA]</scope>
    <source>
        <strain evidence="8 9">BZ-SZ-XJ18</strain>
    </source>
</reference>
<comment type="similarity">
    <text evidence="2 7">Belongs to the FHIPEP (flagella/HR/invasion proteins export pore) family.</text>
</comment>
<dbReference type="EMBL" id="PVNS01000009">
    <property type="protein sequence ID" value="PRO65213.1"/>
    <property type="molecule type" value="Genomic_DNA"/>
</dbReference>
<evidence type="ECO:0000256" key="7">
    <source>
        <dbReference type="RuleBase" id="RU364093"/>
    </source>
</evidence>
<feature type="transmembrane region" description="Helical" evidence="7">
    <location>
        <begin position="230"/>
        <end position="252"/>
    </location>
</feature>
<protein>
    <recommendedName>
        <fullName evidence="7">Flagellar biosynthesis protein FlhA</fullName>
    </recommendedName>
</protein>
<keyword evidence="7" id="KW-1005">Bacterial flagellum biogenesis</keyword>
<keyword evidence="8" id="KW-0966">Cell projection</keyword>
<feature type="transmembrane region" description="Helical" evidence="7">
    <location>
        <begin position="53"/>
        <end position="72"/>
    </location>
</feature>
<comment type="caution">
    <text evidence="8">The sequence shown here is derived from an EMBL/GenBank/DDBJ whole genome shotgun (WGS) entry which is preliminary data.</text>
</comment>